<feature type="region of interest" description="Disordered" evidence="1">
    <location>
        <begin position="370"/>
        <end position="472"/>
    </location>
</feature>
<feature type="transmembrane region" description="Helical" evidence="2">
    <location>
        <begin position="132"/>
        <end position="152"/>
    </location>
</feature>
<evidence type="ECO:0000256" key="1">
    <source>
        <dbReference type="SAM" id="MobiDB-lite"/>
    </source>
</evidence>
<feature type="compositionally biased region" description="Low complexity" evidence="1">
    <location>
        <begin position="408"/>
        <end position="465"/>
    </location>
</feature>
<reference evidence="3 4" key="1">
    <citation type="submission" date="2020-07" db="EMBL/GenBank/DDBJ databases">
        <title>Sequencing the genomes of 1000 actinobacteria strains.</title>
        <authorList>
            <person name="Klenk H.-P."/>
        </authorList>
    </citation>
    <scope>NUCLEOTIDE SEQUENCE [LARGE SCALE GENOMIC DNA]</scope>
    <source>
        <strain evidence="3 4">DSM 26341</strain>
    </source>
</reference>
<feature type="compositionally biased region" description="Basic and acidic residues" evidence="1">
    <location>
        <begin position="331"/>
        <end position="341"/>
    </location>
</feature>
<comment type="caution">
    <text evidence="3">The sequence shown here is derived from an EMBL/GenBank/DDBJ whole genome shotgun (WGS) entry which is preliminary data.</text>
</comment>
<feature type="compositionally biased region" description="Low complexity" evidence="1">
    <location>
        <begin position="250"/>
        <end position="314"/>
    </location>
</feature>
<feature type="transmembrane region" description="Helical" evidence="2">
    <location>
        <begin position="95"/>
        <end position="112"/>
    </location>
</feature>
<gene>
    <name evidence="3" type="ORF">BJY26_000030</name>
</gene>
<name>A0A7Z0CYY7_9MICO</name>
<keyword evidence="4" id="KW-1185">Reference proteome</keyword>
<feature type="compositionally biased region" description="Low complexity" evidence="1">
    <location>
        <begin position="22"/>
        <end position="58"/>
    </location>
</feature>
<organism evidence="3 4">
    <name type="scientific">Spelaeicoccus albus</name>
    <dbReference type="NCBI Taxonomy" id="1280376"/>
    <lineage>
        <taxon>Bacteria</taxon>
        <taxon>Bacillati</taxon>
        <taxon>Actinomycetota</taxon>
        <taxon>Actinomycetes</taxon>
        <taxon>Micrococcales</taxon>
        <taxon>Brevibacteriaceae</taxon>
        <taxon>Spelaeicoccus</taxon>
    </lineage>
</organism>
<keyword evidence="2" id="KW-0812">Transmembrane</keyword>
<keyword evidence="2" id="KW-1133">Transmembrane helix</keyword>
<feature type="region of interest" description="Disordered" evidence="1">
    <location>
        <begin position="1"/>
        <end position="58"/>
    </location>
</feature>
<sequence>MSSPHQPGPYDPAAADQGTYSNPQGGAYGGPQYQQGQYDGAQYGGAQPQYGQPQFQQDPYQQNQYQQGQFQQYQQPRPQRAPGEGIMGPFTLRDILIMAGALIVLIGCLFPVRHVHTAYSAIDFSSWVWHWSGLPTIFFLVLAPIVAGVLCLIQKLAGGFPKRIGSFSIDQVISAVAIAGAVYNFLFFISQPQYSYIGSILTLLGSLLVFVAASLTMIPAFRADFAGRADVAAQPKARPVTLTPKPGHNQVGPDQYGQQQYGQQQYGQPVGQPQEQQYGQGQYGQEQYGQEQYGQQQAQQGGYSASNASNQYASEPQQPQQFGAGAEQPSDEERSEYRVADPAETSSHTTPYVAGAAGAAGVAGTAYAAHQHSAAGEASDSYAHPASSEVPVVMGTPDAGREHTGAHAAAPADETAPADEATTADETASADETATADEATPVEAAPEEQSAPAEVAEPAAESTPADAGTDPQENWMAGAAAAETSSDSHVDGDAQAESDYAAGAPNAASDDAASASQPFWFAVPEERPAFDEAGGPLFAVTPGTWFLALEDHGTSFTVRSDDGRIGILHDVSGIQRG</sequence>
<dbReference type="EMBL" id="JACBZP010000001">
    <property type="protein sequence ID" value="NYI65724.1"/>
    <property type="molecule type" value="Genomic_DNA"/>
</dbReference>
<dbReference type="AlphaFoldDB" id="A0A7Z0CYY7"/>
<evidence type="ECO:0000313" key="3">
    <source>
        <dbReference type="EMBL" id="NYI65724.1"/>
    </source>
</evidence>
<accession>A0A7Z0CYY7</accession>
<dbReference type="RefSeq" id="WP_179424636.1">
    <property type="nucleotide sequence ID" value="NZ_JACBZP010000001.1"/>
</dbReference>
<evidence type="ECO:0000313" key="4">
    <source>
        <dbReference type="Proteomes" id="UP000539111"/>
    </source>
</evidence>
<feature type="region of interest" description="Disordered" evidence="1">
    <location>
        <begin position="236"/>
        <end position="350"/>
    </location>
</feature>
<dbReference type="Proteomes" id="UP000539111">
    <property type="component" value="Unassembled WGS sequence"/>
</dbReference>
<protein>
    <submittedName>
        <fullName evidence="3">Uncharacterized protein</fullName>
    </submittedName>
</protein>
<feature type="transmembrane region" description="Helical" evidence="2">
    <location>
        <begin position="196"/>
        <end position="218"/>
    </location>
</feature>
<keyword evidence="2" id="KW-0472">Membrane</keyword>
<evidence type="ECO:0000256" key="2">
    <source>
        <dbReference type="SAM" id="Phobius"/>
    </source>
</evidence>
<proteinExistence type="predicted"/>
<feature type="transmembrane region" description="Helical" evidence="2">
    <location>
        <begin position="172"/>
        <end position="190"/>
    </location>
</feature>
<feature type="compositionally biased region" description="Pro residues" evidence="1">
    <location>
        <begin position="1"/>
        <end position="10"/>
    </location>
</feature>